<evidence type="ECO:0000313" key="2">
    <source>
        <dbReference type="Proteomes" id="UP001501588"/>
    </source>
</evidence>
<organism evidence="1 2">
    <name type="scientific">Craurococcus roseus</name>
    <dbReference type="NCBI Taxonomy" id="77585"/>
    <lineage>
        <taxon>Bacteria</taxon>
        <taxon>Pseudomonadati</taxon>
        <taxon>Pseudomonadota</taxon>
        <taxon>Alphaproteobacteria</taxon>
        <taxon>Acetobacterales</taxon>
        <taxon>Acetobacteraceae</taxon>
        <taxon>Craurococcus</taxon>
    </lineage>
</organism>
<name>A0ABP3PHI3_9PROT</name>
<sequence>MKGRRRAAAAPDPFTYGLFAWQAGWVFALRSAALWTEPAKAQAKLTEYALEKQKAFASGALDAGTAMMAGATPAAVAAAALAPSRHRVRANARKLAKGG</sequence>
<protein>
    <recommendedName>
        <fullName evidence="3">Antifreeze protein</fullName>
    </recommendedName>
</protein>
<keyword evidence="2" id="KW-1185">Reference proteome</keyword>
<reference evidence="2" key="1">
    <citation type="journal article" date="2019" name="Int. J. Syst. Evol. Microbiol.">
        <title>The Global Catalogue of Microorganisms (GCM) 10K type strain sequencing project: providing services to taxonomists for standard genome sequencing and annotation.</title>
        <authorList>
            <consortium name="The Broad Institute Genomics Platform"/>
            <consortium name="The Broad Institute Genome Sequencing Center for Infectious Disease"/>
            <person name="Wu L."/>
            <person name="Ma J."/>
        </authorList>
    </citation>
    <scope>NUCLEOTIDE SEQUENCE [LARGE SCALE GENOMIC DNA]</scope>
    <source>
        <strain evidence="2">JCM 9933</strain>
    </source>
</reference>
<proteinExistence type="predicted"/>
<dbReference type="EMBL" id="BAAAFZ010000004">
    <property type="protein sequence ID" value="GAA0567580.1"/>
    <property type="molecule type" value="Genomic_DNA"/>
</dbReference>
<dbReference type="Proteomes" id="UP001501588">
    <property type="component" value="Unassembled WGS sequence"/>
</dbReference>
<evidence type="ECO:0000313" key="1">
    <source>
        <dbReference type="EMBL" id="GAA0567580.1"/>
    </source>
</evidence>
<evidence type="ECO:0008006" key="3">
    <source>
        <dbReference type="Google" id="ProtNLM"/>
    </source>
</evidence>
<accession>A0ABP3PHI3</accession>
<comment type="caution">
    <text evidence="1">The sequence shown here is derived from an EMBL/GenBank/DDBJ whole genome shotgun (WGS) entry which is preliminary data.</text>
</comment>
<gene>
    <name evidence="1" type="ORF">GCM10009416_01980</name>
</gene>